<organism evidence="7 8">
    <name type="scientific">Acanthocheilonema viteae</name>
    <name type="common">Filarial nematode worm</name>
    <name type="synonym">Dipetalonema viteae</name>
    <dbReference type="NCBI Taxonomy" id="6277"/>
    <lineage>
        <taxon>Eukaryota</taxon>
        <taxon>Metazoa</taxon>
        <taxon>Ecdysozoa</taxon>
        <taxon>Nematoda</taxon>
        <taxon>Chromadorea</taxon>
        <taxon>Rhabditida</taxon>
        <taxon>Spirurina</taxon>
        <taxon>Spiruromorpha</taxon>
        <taxon>Filarioidea</taxon>
        <taxon>Onchocercidae</taxon>
        <taxon>Acanthocheilonema</taxon>
    </lineage>
</organism>
<dbReference type="InterPro" id="IPR038599">
    <property type="entry name" value="LAP1C-like_C_sf"/>
</dbReference>
<keyword evidence="3 6" id="KW-1133">Transmembrane helix</keyword>
<keyword evidence="4 6" id="KW-0472">Membrane</keyword>
<dbReference type="Proteomes" id="UP000276991">
    <property type="component" value="Unassembled WGS sequence"/>
</dbReference>
<keyword evidence="8" id="KW-1185">Reference proteome</keyword>
<dbReference type="EMBL" id="UPTC01000144">
    <property type="protein sequence ID" value="VBB26791.1"/>
    <property type="molecule type" value="Genomic_DNA"/>
</dbReference>
<dbReference type="InterPro" id="IPR008662">
    <property type="entry name" value="TOIP1/2"/>
</dbReference>
<evidence type="ECO:0000256" key="1">
    <source>
        <dbReference type="ARBA" id="ARBA00004370"/>
    </source>
</evidence>
<evidence type="ECO:0000313" key="7">
    <source>
        <dbReference type="EMBL" id="VBB26791.1"/>
    </source>
</evidence>
<dbReference type="GO" id="GO:0061024">
    <property type="term" value="P:membrane organization"/>
    <property type="evidence" value="ECO:0007669"/>
    <property type="project" value="TreeGrafter"/>
</dbReference>
<evidence type="ECO:0000256" key="2">
    <source>
        <dbReference type="ARBA" id="ARBA00022692"/>
    </source>
</evidence>
<evidence type="ECO:0000313" key="8">
    <source>
        <dbReference type="Proteomes" id="UP000276991"/>
    </source>
</evidence>
<protein>
    <submittedName>
        <fullName evidence="7">Uncharacterized protein</fullName>
    </submittedName>
</protein>
<name>A0A498S5A5_ACAVI</name>
<dbReference type="GO" id="GO:0016020">
    <property type="term" value="C:membrane"/>
    <property type="evidence" value="ECO:0007669"/>
    <property type="project" value="UniProtKB-SubCell"/>
</dbReference>
<proteinExistence type="predicted"/>
<gene>
    <name evidence="7" type="ORF">NAV_LOCUS1621</name>
</gene>
<feature type="region of interest" description="Disordered" evidence="5">
    <location>
        <begin position="30"/>
        <end position="53"/>
    </location>
</feature>
<dbReference type="AlphaFoldDB" id="A0A498S5A5"/>
<dbReference type="STRING" id="6277.A0A498S5A5"/>
<evidence type="ECO:0000256" key="6">
    <source>
        <dbReference type="SAM" id="Phobius"/>
    </source>
</evidence>
<evidence type="ECO:0000256" key="5">
    <source>
        <dbReference type="SAM" id="MobiDB-lite"/>
    </source>
</evidence>
<dbReference type="OrthoDB" id="5867339at2759"/>
<dbReference type="GO" id="GO:0001671">
    <property type="term" value="F:ATPase activator activity"/>
    <property type="evidence" value="ECO:0007669"/>
    <property type="project" value="InterPro"/>
</dbReference>
<feature type="transmembrane region" description="Helical" evidence="6">
    <location>
        <begin position="76"/>
        <end position="97"/>
    </location>
</feature>
<reference evidence="7 8" key="1">
    <citation type="submission" date="2018-08" db="EMBL/GenBank/DDBJ databases">
        <authorList>
            <person name="Laetsch R D."/>
            <person name="Stevens L."/>
            <person name="Kumar S."/>
            <person name="Blaxter L. M."/>
        </authorList>
    </citation>
    <scope>NUCLEOTIDE SEQUENCE [LARGE SCALE GENOMIC DNA]</scope>
</reference>
<evidence type="ECO:0000256" key="4">
    <source>
        <dbReference type="ARBA" id="ARBA00023136"/>
    </source>
</evidence>
<comment type="subcellular location">
    <subcellularLocation>
        <location evidence="1">Membrane</location>
    </subcellularLocation>
</comment>
<keyword evidence="2 6" id="KW-0812">Transmembrane</keyword>
<sequence length="296" mass="33455">MFGKGSQHFYAPVNSYPSCRNRNRQKNLYPNLDYEDDDDSNVSYESDHTECDDFGGNPDSSSSLAVLEWIQNLSPWLLIILVFGVIVVAVACVIINYSCSNLSNETAPLKRYKQQINGILKKNFTNEYEHGTNTKAVLLLIGEKWVYQKPVEPYVVLIAGIKADMLADALGDVFSNVTGKGEIDRIFCNEYKERRLLESEVTNSLSKYSKSVVLHGIDKLRGHALLYLHSLSDPDHSPFRSALILLTINLFFGAYPSCEDEISSYLLNIWDSDYIGEDQIRPILSRISSFLICLED</sequence>
<evidence type="ECO:0000256" key="3">
    <source>
        <dbReference type="ARBA" id="ARBA00022989"/>
    </source>
</evidence>
<dbReference type="PANTHER" id="PTHR18843:SF7">
    <property type="entry name" value="LAMINA-ASSOCIATED POLYPEPTIDE 1B ISOFORM 1-RELATED"/>
    <property type="match status" value="1"/>
</dbReference>
<dbReference type="Gene3D" id="3.40.50.12190">
    <property type="match status" value="1"/>
</dbReference>
<accession>A0A498S5A5</accession>
<dbReference type="PANTHER" id="PTHR18843">
    <property type="entry name" value="TORSIN-1A-INTERACTING PROTEIN"/>
    <property type="match status" value="1"/>
</dbReference>